<evidence type="ECO:0000256" key="9">
    <source>
        <dbReference type="ARBA" id="ARBA00022748"/>
    </source>
</evidence>
<gene>
    <name evidence="14" type="ORF">APT59_13845</name>
</gene>
<evidence type="ECO:0000256" key="3">
    <source>
        <dbReference type="ARBA" id="ARBA00010544"/>
    </source>
</evidence>
<evidence type="ECO:0000313" key="14">
    <source>
        <dbReference type="EMBL" id="ALZ85222.1"/>
    </source>
</evidence>
<dbReference type="PIRSF" id="PIRSF002764">
    <property type="entry name" value="CcmB"/>
    <property type="match status" value="1"/>
</dbReference>
<feature type="transmembrane region" description="Helical" evidence="13">
    <location>
        <begin position="130"/>
        <end position="154"/>
    </location>
</feature>
<evidence type="ECO:0000256" key="4">
    <source>
        <dbReference type="ARBA" id="ARBA00016452"/>
    </source>
</evidence>
<feature type="transmembrane region" description="Helical" evidence="13">
    <location>
        <begin position="161"/>
        <end position="182"/>
    </location>
</feature>
<keyword evidence="8 13" id="KW-0812">Transmembrane</keyword>
<evidence type="ECO:0000256" key="2">
    <source>
        <dbReference type="ARBA" id="ARBA00004429"/>
    </source>
</evidence>
<protein>
    <recommendedName>
        <fullName evidence="4 12">Heme exporter protein B</fullName>
    </recommendedName>
</protein>
<dbReference type="GO" id="GO:0005886">
    <property type="term" value="C:plasma membrane"/>
    <property type="evidence" value="ECO:0007669"/>
    <property type="project" value="UniProtKB-SubCell"/>
</dbReference>
<dbReference type="PANTHER" id="PTHR30070:SF1">
    <property type="entry name" value="CYTOCHROME C BIOGENESIS B-RELATED"/>
    <property type="match status" value="1"/>
</dbReference>
<evidence type="ECO:0000313" key="15">
    <source>
        <dbReference type="Proteomes" id="UP000064137"/>
    </source>
</evidence>
<keyword evidence="10 13" id="KW-1133">Transmembrane helix</keyword>
<evidence type="ECO:0000256" key="5">
    <source>
        <dbReference type="ARBA" id="ARBA00022448"/>
    </source>
</evidence>
<evidence type="ECO:0000256" key="13">
    <source>
        <dbReference type="SAM" id="Phobius"/>
    </source>
</evidence>
<feature type="transmembrane region" description="Helical" evidence="13">
    <location>
        <begin position="47"/>
        <end position="67"/>
    </location>
</feature>
<dbReference type="OrthoDB" id="9799895at2"/>
<feature type="transmembrane region" description="Helical" evidence="13">
    <location>
        <begin position="194"/>
        <end position="217"/>
    </location>
</feature>
<name>A0A0U4W608_9PSED</name>
<evidence type="ECO:0000256" key="12">
    <source>
        <dbReference type="PIRNR" id="PIRNR002764"/>
    </source>
</evidence>
<sequence>MSGACRAILRREWRLACRRPALWLTPLAFHALVVTLFPLALGPDSRQLAVLAPGLLWIALLLALLLGQEALFRSEWQDGSLEHWLLAPQPLALLVLLKLLVHWCFAGLALVALTPLLALMLGLPAAALPATLAALTLGSLALTLIGAIGAALTVGLARGGLLLALLNLPLQIPVLILGASTLDAARLGLPVTGLLLWLGCLTLLALTLAPLAVAASLRIGAAQ</sequence>
<keyword evidence="5 12" id="KW-0813">Transport</keyword>
<evidence type="ECO:0000256" key="1">
    <source>
        <dbReference type="ARBA" id="ARBA00002442"/>
    </source>
</evidence>
<comment type="similarity">
    <text evidence="3 12">Belongs to the CcmB/CycW/HelB family.</text>
</comment>
<dbReference type="Pfam" id="PF03379">
    <property type="entry name" value="CcmB"/>
    <property type="match status" value="1"/>
</dbReference>
<dbReference type="PRINTS" id="PR01414">
    <property type="entry name" value="CCMBBIOGNSIS"/>
</dbReference>
<reference evidence="14 15" key="1">
    <citation type="submission" date="2016-01" db="EMBL/GenBank/DDBJ databases">
        <title>Annotation of Pseudomonas oryzihabitans USDA-ARS-USMARC-56511.</title>
        <authorList>
            <person name="Harhay G.P."/>
            <person name="Harhay D.M."/>
            <person name="Smith T.P.L."/>
            <person name="Bono J.L."/>
            <person name="Heaton M.P."/>
            <person name="Clawson M.L."/>
            <person name="Chitko-Mckown C.G."/>
            <person name="Capik S.F."/>
            <person name="DeDonder K.D."/>
            <person name="Apley M.D."/>
            <person name="Lubbers B.V."/>
            <person name="White B.J."/>
            <person name="Larson R.L."/>
        </authorList>
    </citation>
    <scope>NUCLEOTIDE SEQUENCE [LARGE SCALE GENOMIC DNA]</scope>
    <source>
        <strain evidence="14 15">USDA-ARS-USMARC-56511</strain>
    </source>
</reference>
<dbReference type="RefSeq" id="WP_059315388.1">
    <property type="nucleotide sequence ID" value="NZ_CP013987.1"/>
</dbReference>
<dbReference type="Proteomes" id="UP000064137">
    <property type="component" value="Chromosome"/>
</dbReference>
<evidence type="ECO:0000256" key="10">
    <source>
        <dbReference type="ARBA" id="ARBA00022989"/>
    </source>
</evidence>
<organism evidence="14 15">
    <name type="scientific">Pseudomonas oryzihabitans</name>
    <dbReference type="NCBI Taxonomy" id="47885"/>
    <lineage>
        <taxon>Bacteria</taxon>
        <taxon>Pseudomonadati</taxon>
        <taxon>Pseudomonadota</taxon>
        <taxon>Gammaproteobacteria</taxon>
        <taxon>Pseudomonadales</taxon>
        <taxon>Pseudomonadaceae</taxon>
        <taxon>Pseudomonas</taxon>
    </lineage>
</organism>
<feature type="transmembrane region" description="Helical" evidence="13">
    <location>
        <begin position="21"/>
        <end position="41"/>
    </location>
</feature>
<keyword evidence="11 12" id="KW-0472">Membrane</keyword>
<dbReference type="GO" id="GO:0015232">
    <property type="term" value="F:heme transmembrane transporter activity"/>
    <property type="evidence" value="ECO:0007669"/>
    <property type="project" value="InterPro"/>
</dbReference>
<evidence type="ECO:0000256" key="11">
    <source>
        <dbReference type="ARBA" id="ARBA00023136"/>
    </source>
</evidence>
<dbReference type="PANTHER" id="PTHR30070">
    <property type="entry name" value="HEME EXPORTER PROTEIN B"/>
    <property type="match status" value="1"/>
</dbReference>
<evidence type="ECO:0000256" key="7">
    <source>
        <dbReference type="ARBA" id="ARBA00022519"/>
    </source>
</evidence>
<accession>A0A0U4W608</accession>
<comment type="function">
    <text evidence="1 12">Required for the export of heme to the periplasm for the biogenesis of c-type cytochromes.</text>
</comment>
<keyword evidence="6 12" id="KW-1003">Cell membrane</keyword>
<dbReference type="InterPro" id="IPR026031">
    <property type="entry name" value="Cyt_c_CcmB_bac"/>
</dbReference>
<feature type="transmembrane region" description="Helical" evidence="13">
    <location>
        <begin position="91"/>
        <end position="118"/>
    </location>
</feature>
<evidence type="ECO:0000256" key="6">
    <source>
        <dbReference type="ARBA" id="ARBA00022475"/>
    </source>
</evidence>
<evidence type="ECO:0000256" key="8">
    <source>
        <dbReference type="ARBA" id="ARBA00022692"/>
    </source>
</evidence>
<keyword evidence="9 12" id="KW-0201">Cytochrome c-type biogenesis</keyword>
<comment type="subcellular location">
    <subcellularLocation>
        <location evidence="2">Cell inner membrane</location>
        <topology evidence="2">Multi-pass membrane protein</topology>
    </subcellularLocation>
</comment>
<dbReference type="NCBIfam" id="TIGR01190">
    <property type="entry name" value="ccmB"/>
    <property type="match status" value="1"/>
</dbReference>
<dbReference type="GO" id="GO:1903607">
    <property type="term" value="P:cytochrome c biosynthetic process"/>
    <property type="evidence" value="ECO:0007669"/>
    <property type="project" value="TreeGrafter"/>
</dbReference>
<dbReference type="GO" id="GO:0017004">
    <property type="term" value="P:cytochrome complex assembly"/>
    <property type="evidence" value="ECO:0007669"/>
    <property type="project" value="UniProtKB-KW"/>
</dbReference>
<dbReference type="EMBL" id="CP013987">
    <property type="protein sequence ID" value="ALZ85222.1"/>
    <property type="molecule type" value="Genomic_DNA"/>
</dbReference>
<proteinExistence type="inferred from homology"/>
<dbReference type="InterPro" id="IPR003544">
    <property type="entry name" value="Cyt_c_biogenesis_CcmB"/>
</dbReference>
<dbReference type="AlphaFoldDB" id="A0A0U4W608"/>
<keyword evidence="7 12" id="KW-0997">Cell inner membrane</keyword>
<dbReference type="KEGG" id="por:APT59_13845"/>